<proteinExistence type="predicted"/>
<feature type="compositionally biased region" description="Basic residues" evidence="1">
    <location>
        <begin position="81"/>
        <end position="92"/>
    </location>
</feature>
<reference evidence="2" key="1">
    <citation type="submission" date="2021-03" db="EMBL/GenBank/DDBJ databases">
        <title>Draft genome sequence of rust myrtle Austropuccinia psidii MF-1, a brazilian biotype.</title>
        <authorList>
            <person name="Quecine M.C."/>
            <person name="Pachon D.M.R."/>
            <person name="Bonatelli M.L."/>
            <person name="Correr F.H."/>
            <person name="Franceschini L.M."/>
            <person name="Leite T.F."/>
            <person name="Margarido G.R.A."/>
            <person name="Almeida C.A."/>
            <person name="Ferrarezi J.A."/>
            <person name="Labate C.A."/>
        </authorList>
    </citation>
    <scope>NUCLEOTIDE SEQUENCE</scope>
    <source>
        <strain evidence="2">MF-1</strain>
    </source>
</reference>
<feature type="region of interest" description="Disordered" evidence="1">
    <location>
        <begin position="1"/>
        <end position="24"/>
    </location>
</feature>
<evidence type="ECO:0000313" key="2">
    <source>
        <dbReference type="EMBL" id="MBW0558608.1"/>
    </source>
</evidence>
<sequence length="133" mass="14871">MHSNPEYFINKDGPEASYGPNKSPQTFPEILGKVRFYVPAPSQWTQAMWVSKWSHGAPGFQACGALVTPMNHSPWPTDHRTRQRPKGPKKTKTDKLAIVMARTQNNQDGPKWPKSKVLGQFSRTLETSPLLGG</sequence>
<dbReference type="EMBL" id="AVOT02066934">
    <property type="protein sequence ID" value="MBW0558608.1"/>
    <property type="molecule type" value="Genomic_DNA"/>
</dbReference>
<name>A0A9Q3J917_9BASI</name>
<evidence type="ECO:0000256" key="1">
    <source>
        <dbReference type="SAM" id="MobiDB-lite"/>
    </source>
</evidence>
<comment type="caution">
    <text evidence="2">The sequence shown here is derived from an EMBL/GenBank/DDBJ whole genome shotgun (WGS) entry which is preliminary data.</text>
</comment>
<protein>
    <submittedName>
        <fullName evidence="2">Uncharacterized protein</fullName>
    </submittedName>
</protein>
<accession>A0A9Q3J917</accession>
<organism evidence="2 3">
    <name type="scientific">Austropuccinia psidii MF-1</name>
    <dbReference type="NCBI Taxonomy" id="1389203"/>
    <lineage>
        <taxon>Eukaryota</taxon>
        <taxon>Fungi</taxon>
        <taxon>Dikarya</taxon>
        <taxon>Basidiomycota</taxon>
        <taxon>Pucciniomycotina</taxon>
        <taxon>Pucciniomycetes</taxon>
        <taxon>Pucciniales</taxon>
        <taxon>Sphaerophragmiaceae</taxon>
        <taxon>Austropuccinia</taxon>
    </lineage>
</organism>
<evidence type="ECO:0000313" key="3">
    <source>
        <dbReference type="Proteomes" id="UP000765509"/>
    </source>
</evidence>
<gene>
    <name evidence="2" type="ORF">O181_098323</name>
</gene>
<dbReference type="AlphaFoldDB" id="A0A9Q3J917"/>
<keyword evidence="3" id="KW-1185">Reference proteome</keyword>
<dbReference type="Proteomes" id="UP000765509">
    <property type="component" value="Unassembled WGS sequence"/>
</dbReference>
<feature type="region of interest" description="Disordered" evidence="1">
    <location>
        <begin position="71"/>
        <end position="94"/>
    </location>
</feature>